<dbReference type="EMBL" id="MPTC01000008">
    <property type="protein sequence ID" value="OMD41165.1"/>
    <property type="molecule type" value="Genomic_DNA"/>
</dbReference>
<dbReference type="OrthoDB" id="9811097at2"/>
<name>A0A1R0Y1F8_9BACL</name>
<accession>A0A1R0Y1F8</accession>
<protein>
    <submittedName>
        <fullName evidence="1">Uncharacterized protein</fullName>
    </submittedName>
</protein>
<dbReference type="Proteomes" id="UP000187439">
    <property type="component" value="Unassembled WGS sequence"/>
</dbReference>
<organism evidence="1 2">
    <name type="scientific">Paenibacillus odorifer</name>
    <dbReference type="NCBI Taxonomy" id="189426"/>
    <lineage>
        <taxon>Bacteria</taxon>
        <taxon>Bacillati</taxon>
        <taxon>Bacillota</taxon>
        <taxon>Bacilli</taxon>
        <taxon>Bacillales</taxon>
        <taxon>Paenibacillaceae</taxon>
        <taxon>Paenibacillus</taxon>
    </lineage>
</organism>
<gene>
    <name evidence="1" type="ORF">BSK52_12120</name>
</gene>
<evidence type="ECO:0000313" key="1">
    <source>
        <dbReference type="EMBL" id="OMD41165.1"/>
    </source>
</evidence>
<comment type="caution">
    <text evidence="1">The sequence shown here is derived from an EMBL/GenBank/DDBJ whole genome shotgun (WGS) entry which is preliminary data.</text>
</comment>
<sequence>MYFRPDSVETGAAVAGPIPLAAALFSPETQKALFQSVIKQIHFSIAKDMRSIELEFNPQVRQHFFKLTPSAKTAEGAFAVIRQKSPSRYIIIL</sequence>
<dbReference type="AlphaFoldDB" id="A0A1R0Y1F8"/>
<evidence type="ECO:0000313" key="2">
    <source>
        <dbReference type="Proteomes" id="UP000187439"/>
    </source>
</evidence>
<proteinExistence type="predicted"/>
<dbReference type="RefSeq" id="WP_042125271.1">
    <property type="nucleotide sequence ID" value="NZ_MPTC01000008.1"/>
</dbReference>
<reference evidence="1 2" key="1">
    <citation type="submission" date="2016-10" db="EMBL/GenBank/DDBJ databases">
        <title>Paenibacillus species isolates.</title>
        <authorList>
            <person name="Beno S.M."/>
        </authorList>
    </citation>
    <scope>NUCLEOTIDE SEQUENCE [LARGE SCALE GENOMIC DNA]</scope>
    <source>
        <strain evidence="1 2">FSL H7-0710</strain>
    </source>
</reference>